<proteinExistence type="predicted"/>
<evidence type="ECO:0000313" key="3">
    <source>
        <dbReference type="EMBL" id="GAA3895921.1"/>
    </source>
</evidence>
<dbReference type="Gene3D" id="3.30.420.10">
    <property type="entry name" value="Ribonuclease H-like superfamily/Ribonuclease H"/>
    <property type="match status" value="1"/>
</dbReference>
<feature type="domain" description="HTH-like" evidence="2">
    <location>
        <begin position="34"/>
        <end position="86"/>
    </location>
</feature>
<feature type="domain" description="Integrase catalytic" evidence="1">
    <location>
        <begin position="110"/>
        <end position="148"/>
    </location>
</feature>
<dbReference type="Pfam" id="PF00665">
    <property type="entry name" value="rve"/>
    <property type="match status" value="1"/>
</dbReference>
<dbReference type="SUPFAM" id="SSF53098">
    <property type="entry name" value="Ribonuclease H-like"/>
    <property type="match status" value="1"/>
</dbReference>
<sequence>MPVSMVCDAFNVSRSSYYDYRQRRQNIDANRLSLRAMVRRVFTQSRDSAGSHTIKVLLNQVGISNGRFKVRRLMRELGLASRQPGPYAYWTATVEKPDFPNLLAREFTVSRPDRAWCGDITYIWTGQQWSYLAVVMDLYARRVVGWSSRRWIMPGHRAANRTVSCSTRIRVASMPAGRSFSGYGIIACSKA</sequence>
<dbReference type="InterPro" id="IPR025948">
    <property type="entry name" value="HTH-like_dom"/>
</dbReference>
<evidence type="ECO:0000259" key="1">
    <source>
        <dbReference type="Pfam" id="PF00665"/>
    </source>
</evidence>
<evidence type="ECO:0000313" key="4">
    <source>
        <dbReference type="Proteomes" id="UP001500133"/>
    </source>
</evidence>
<comment type="caution">
    <text evidence="3">The sequence shown here is derived from an EMBL/GenBank/DDBJ whole genome shotgun (WGS) entry which is preliminary data.</text>
</comment>
<dbReference type="EMBL" id="BAAAZT010000015">
    <property type="protein sequence ID" value="GAA3895921.1"/>
    <property type="molecule type" value="Genomic_DNA"/>
</dbReference>
<protein>
    <recommendedName>
        <fullName evidence="5">Transposase</fullName>
    </recommendedName>
</protein>
<evidence type="ECO:0008006" key="5">
    <source>
        <dbReference type="Google" id="ProtNLM"/>
    </source>
</evidence>
<accession>A0ABP7L8F2</accession>
<dbReference type="PANTHER" id="PTHR46889:SF4">
    <property type="entry name" value="TRANSPOSASE INSO FOR INSERTION SEQUENCE ELEMENT IS911B-RELATED"/>
    <property type="match status" value="1"/>
</dbReference>
<organism evidence="3 4">
    <name type="scientific">Halomonas cibimaris</name>
    <dbReference type="NCBI Taxonomy" id="657012"/>
    <lineage>
        <taxon>Bacteria</taxon>
        <taxon>Pseudomonadati</taxon>
        <taxon>Pseudomonadota</taxon>
        <taxon>Gammaproteobacteria</taxon>
        <taxon>Oceanospirillales</taxon>
        <taxon>Halomonadaceae</taxon>
        <taxon>Halomonas</taxon>
    </lineage>
</organism>
<gene>
    <name evidence="3" type="ORF">GCM10022228_03590</name>
</gene>
<dbReference type="InterPro" id="IPR050900">
    <property type="entry name" value="Transposase_IS3/IS150/IS904"/>
</dbReference>
<dbReference type="PANTHER" id="PTHR46889">
    <property type="entry name" value="TRANSPOSASE INSF FOR INSERTION SEQUENCE IS3B-RELATED"/>
    <property type="match status" value="1"/>
</dbReference>
<dbReference type="InterPro" id="IPR036397">
    <property type="entry name" value="RNaseH_sf"/>
</dbReference>
<name>A0ABP7L8F2_9GAMM</name>
<dbReference type="Proteomes" id="UP001500133">
    <property type="component" value="Unassembled WGS sequence"/>
</dbReference>
<evidence type="ECO:0000259" key="2">
    <source>
        <dbReference type="Pfam" id="PF13276"/>
    </source>
</evidence>
<dbReference type="InterPro" id="IPR001584">
    <property type="entry name" value="Integrase_cat-core"/>
</dbReference>
<keyword evidence="4" id="KW-1185">Reference proteome</keyword>
<reference evidence="4" key="1">
    <citation type="journal article" date="2019" name="Int. J. Syst. Evol. Microbiol.">
        <title>The Global Catalogue of Microorganisms (GCM) 10K type strain sequencing project: providing services to taxonomists for standard genome sequencing and annotation.</title>
        <authorList>
            <consortium name="The Broad Institute Genomics Platform"/>
            <consortium name="The Broad Institute Genome Sequencing Center for Infectious Disease"/>
            <person name="Wu L."/>
            <person name="Ma J."/>
        </authorList>
    </citation>
    <scope>NUCLEOTIDE SEQUENCE [LARGE SCALE GENOMIC DNA]</scope>
    <source>
        <strain evidence="4">JCM 16914</strain>
    </source>
</reference>
<dbReference type="InterPro" id="IPR012337">
    <property type="entry name" value="RNaseH-like_sf"/>
</dbReference>
<dbReference type="Pfam" id="PF13276">
    <property type="entry name" value="HTH_21"/>
    <property type="match status" value="1"/>
</dbReference>